<dbReference type="PANTHER" id="PTHR11820">
    <property type="entry name" value="ACYLPYRUVASE"/>
    <property type="match status" value="1"/>
</dbReference>
<keyword evidence="2" id="KW-0479">Metal-binding</keyword>
<organism evidence="4 5">
    <name type="scientific">Paenibacillus durus</name>
    <name type="common">Paenibacillus azotofixans</name>
    <dbReference type="NCBI Taxonomy" id="44251"/>
    <lineage>
        <taxon>Bacteria</taxon>
        <taxon>Bacillati</taxon>
        <taxon>Bacillota</taxon>
        <taxon>Bacilli</taxon>
        <taxon>Bacillales</taxon>
        <taxon>Paenibacillaceae</taxon>
        <taxon>Paenibacillus</taxon>
    </lineage>
</organism>
<dbReference type="KEGG" id="pdu:PDUR_10975"/>
<gene>
    <name evidence="4" type="ORF">PDUR_10975</name>
</gene>
<evidence type="ECO:0000259" key="3">
    <source>
        <dbReference type="Pfam" id="PF01557"/>
    </source>
</evidence>
<dbReference type="OrthoDB" id="9805307at2"/>
<dbReference type="Gene3D" id="3.90.850.10">
    <property type="entry name" value="Fumarylacetoacetase-like, C-terminal domain"/>
    <property type="match status" value="1"/>
</dbReference>
<feature type="domain" description="Fumarylacetoacetase-like C-terminal" evidence="3">
    <location>
        <begin position="8"/>
        <end position="188"/>
    </location>
</feature>
<evidence type="ECO:0000256" key="1">
    <source>
        <dbReference type="ARBA" id="ARBA00010211"/>
    </source>
</evidence>
<dbReference type="SUPFAM" id="SSF56529">
    <property type="entry name" value="FAH"/>
    <property type="match status" value="1"/>
</dbReference>
<dbReference type="Pfam" id="PF01557">
    <property type="entry name" value="FAA_hydrolase"/>
    <property type="match status" value="1"/>
</dbReference>
<dbReference type="AlphaFoldDB" id="A0A089HK98"/>
<evidence type="ECO:0000256" key="2">
    <source>
        <dbReference type="ARBA" id="ARBA00022723"/>
    </source>
</evidence>
<proteinExistence type="inferred from homology"/>
<evidence type="ECO:0000313" key="4">
    <source>
        <dbReference type="EMBL" id="AIQ12376.1"/>
    </source>
</evidence>
<dbReference type="InterPro" id="IPR011234">
    <property type="entry name" value="Fumarylacetoacetase-like_C"/>
</dbReference>
<dbReference type="EMBL" id="CP009288">
    <property type="protein sequence ID" value="AIQ12376.1"/>
    <property type="molecule type" value="Genomic_DNA"/>
</dbReference>
<dbReference type="GO" id="GO:0046872">
    <property type="term" value="F:metal ion binding"/>
    <property type="evidence" value="ECO:0007669"/>
    <property type="project" value="UniProtKB-KW"/>
</dbReference>
<dbReference type="eggNOG" id="COG0179">
    <property type="taxonomic scope" value="Bacteria"/>
</dbReference>
<dbReference type="STRING" id="44251.PDUR_10975"/>
<sequence length="207" mass="22851">MCAAVNNLYCVGRNYKLHAEELGNKVPTEPLIFLKPSHAAVRLDKETIQLPKDSGQVHYEGELVLRIARDYIPGMSLEELVDSMALGLDFTLRDVHNDLQKKGLSWTPAKGFKNAAPLTPFIAFPSKEELEATDFTVRKNGEEVQRGNVKNMIFSLQTIVDFIGTRYGLGKDDVIFTGTPAGVGPTVSGDSFELYWGDRLMGTCLIG</sequence>
<keyword evidence="5" id="KW-1185">Reference proteome</keyword>
<evidence type="ECO:0000313" key="5">
    <source>
        <dbReference type="Proteomes" id="UP000029409"/>
    </source>
</evidence>
<reference evidence="4 5" key="1">
    <citation type="submission" date="2014-08" db="EMBL/GenBank/DDBJ databases">
        <title>Comparative genomics of the Paenibacillus odorifer group.</title>
        <authorList>
            <person name="den Bakker H.C."/>
            <person name="Tsai Y.-C."/>
            <person name="Martin N."/>
            <person name="Korlach J."/>
            <person name="Wiedmann M."/>
        </authorList>
    </citation>
    <scope>NUCLEOTIDE SEQUENCE [LARGE SCALE GENOMIC DNA]</scope>
    <source>
        <strain evidence="4 5">DSM 1735</strain>
    </source>
</reference>
<dbReference type="Proteomes" id="UP000029409">
    <property type="component" value="Chromosome"/>
</dbReference>
<name>A0A089HK98_PAEDU</name>
<dbReference type="RefSeq" id="WP_042206235.1">
    <property type="nucleotide sequence ID" value="NZ_CP009288.1"/>
</dbReference>
<dbReference type="PANTHER" id="PTHR11820:SF7">
    <property type="entry name" value="ACYLPYRUVASE FAHD1, MITOCHONDRIAL"/>
    <property type="match status" value="1"/>
</dbReference>
<protein>
    <submittedName>
        <fullName evidence="4">Fumarylacetoacetate hydrolase</fullName>
    </submittedName>
</protein>
<comment type="similarity">
    <text evidence="1">Belongs to the FAH family.</text>
</comment>
<dbReference type="InterPro" id="IPR036663">
    <property type="entry name" value="Fumarylacetoacetase_C_sf"/>
</dbReference>
<keyword evidence="4" id="KW-0378">Hydrolase</keyword>
<accession>A0A089HK98</accession>
<dbReference type="GO" id="GO:0018773">
    <property type="term" value="F:acetylpyruvate hydrolase activity"/>
    <property type="evidence" value="ECO:0007669"/>
    <property type="project" value="TreeGrafter"/>
</dbReference>